<evidence type="ECO:0000313" key="1">
    <source>
        <dbReference type="EMBL" id="KAJ7993050.1"/>
    </source>
</evidence>
<protein>
    <submittedName>
        <fullName evidence="1">Uncharacterized protein</fullName>
    </submittedName>
</protein>
<organism evidence="1 2">
    <name type="scientific">Dallia pectoralis</name>
    <name type="common">Alaska blackfish</name>
    <dbReference type="NCBI Taxonomy" id="75939"/>
    <lineage>
        <taxon>Eukaryota</taxon>
        <taxon>Metazoa</taxon>
        <taxon>Chordata</taxon>
        <taxon>Craniata</taxon>
        <taxon>Vertebrata</taxon>
        <taxon>Euteleostomi</taxon>
        <taxon>Actinopterygii</taxon>
        <taxon>Neopterygii</taxon>
        <taxon>Teleostei</taxon>
        <taxon>Protacanthopterygii</taxon>
        <taxon>Esociformes</taxon>
        <taxon>Umbridae</taxon>
        <taxon>Dallia</taxon>
    </lineage>
</organism>
<proteinExistence type="predicted"/>
<dbReference type="EMBL" id="CM055751">
    <property type="protein sequence ID" value="KAJ7993050.1"/>
    <property type="molecule type" value="Genomic_DNA"/>
</dbReference>
<comment type="caution">
    <text evidence="1">The sequence shown here is derived from an EMBL/GenBank/DDBJ whole genome shotgun (WGS) entry which is preliminary data.</text>
</comment>
<name>A0ACC2FP84_DALPE</name>
<gene>
    <name evidence="1" type="ORF">DPEC_G00268420</name>
</gene>
<accession>A0ACC2FP84</accession>
<reference evidence="1" key="1">
    <citation type="submission" date="2021-05" db="EMBL/GenBank/DDBJ databases">
        <authorList>
            <person name="Pan Q."/>
            <person name="Jouanno E."/>
            <person name="Zahm M."/>
            <person name="Klopp C."/>
            <person name="Cabau C."/>
            <person name="Louis A."/>
            <person name="Berthelot C."/>
            <person name="Parey E."/>
            <person name="Roest Crollius H."/>
            <person name="Montfort J."/>
            <person name="Robinson-Rechavi M."/>
            <person name="Bouchez O."/>
            <person name="Lampietro C."/>
            <person name="Lopez Roques C."/>
            <person name="Donnadieu C."/>
            <person name="Postlethwait J."/>
            <person name="Bobe J."/>
            <person name="Dillon D."/>
            <person name="Chandos A."/>
            <person name="von Hippel F."/>
            <person name="Guiguen Y."/>
        </authorList>
    </citation>
    <scope>NUCLEOTIDE SEQUENCE</scope>
    <source>
        <strain evidence="1">YG-Jan2019</strain>
    </source>
</reference>
<dbReference type="Proteomes" id="UP001157502">
    <property type="component" value="Chromosome 24"/>
</dbReference>
<keyword evidence="2" id="KW-1185">Reference proteome</keyword>
<evidence type="ECO:0000313" key="2">
    <source>
        <dbReference type="Proteomes" id="UP001157502"/>
    </source>
</evidence>
<sequence length="68" mass="7208">MVTVPASGRALALLPCGEAMIDLSWEMLLPPSIVTRRAPFETSKLPHASQTPGLNSTWEAGEGAEGYP</sequence>